<comment type="caution">
    <text evidence="14">The sequence shown here is derived from an EMBL/GenBank/DDBJ whole genome shotgun (WGS) entry which is preliminary data.</text>
</comment>
<evidence type="ECO:0000256" key="11">
    <source>
        <dbReference type="SAM" id="Phobius"/>
    </source>
</evidence>
<accession>A0A2N5ZDP6</accession>
<dbReference type="GO" id="GO:0003774">
    <property type="term" value="F:cytoskeletal motor activity"/>
    <property type="evidence" value="ECO:0007669"/>
    <property type="project" value="InterPro"/>
</dbReference>
<feature type="transmembrane region" description="Helical" evidence="11">
    <location>
        <begin position="23"/>
        <end position="43"/>
    </location>
</feature>
<dbReference type="PANTHER" id="PTHR30046">
    <property type="entry name" value="FLAGELLAR M-RING PROTEIN"/>
    <property type="match status" value="1"/>
</dbReference>
<evidence type="ECO:0000256" key="3">
    <source>
        <dbReference type="ARBA" id="ARBA00007971"/>
    </source>
</evidence>
<evidence type="ECO:0000256" key="1">
    <source>
        <dbReference type="ARBA" id="ARBA00004117"/>
    </source>
</evidence>
<name>A0A2N5ZDP6_MUIH1</name>
<organism evidence="14 15">
    <name type="scientific">Muiribacterium halophilum</name>
    <dbReference type="NCBI Taxonomy" id="2053465"/>
    <lineage>
        <taxon>Bacteria</taxon>
        <taxon>Candidatus Muiribacteriota</taxon>
        <taxon>Candidatus Muiribacteriia</taxon>
        <taxon>Candidatus Muiribacteriales</taxon>
        <taxon>Candidatus Muiribacteriaceae</taxon>
        <taxon>Candidatus Muiribacterium</taxon>
    </lineage>
</organism>
<evidence type="ECO:0000259" key="13">
    <source>
        <dbReference type="Pfam" id="PF08345"/>
    </source>
</evidence>
<evidence type="ECO:0000256" key="5">
    <source>
        <dbReference type="ARBA" id="ARBA00022692"/>
    </source>
</evidence>
<keyword evidence="7 11" id="KW-0472">Membrane</keyword>
<evidence type="ECO:0000256" key="4">
    <source>
        <dbReference type="ARBA" id="ARBA00022475"/>
    </source>
</evidence>
<keyword evidence="14" id="KW-0966">Cell projection</keyword>
<evidence type="ECO:0000313" key="14">
    <source>
        <dbReference type="EMBL" id="PLX16744.1"/>
    </source>
</evidence>
<sequence>MNYKQFLDNIKTSFHNLRKPQQYLLIGIVVCVMLAMTVMLFWGGKTEWVVLFPDLNPKEASRIVNELKNKQFEYITETSGTIKVPARKKSEIMLSLAGSDVLPDRNVSWEKLFSNTSILGQTKQRERIDYIRGMQGELEYTINRIDQVKSSRVHINIPAEKLFKEDELDPTASVLLKLTPFEELNEENIRAIQNMVAYSVEGLLPENVKVTDTSGKILSDEVDYAKDDASKTMTVLQIQKEYEKDLSDKARKMLEKIMGSENARVEVAVEFDFDKIETTIKKYSPPIPGEDGGIIRSTEQESEKYEGTGRFPGGVPGTDSNVPGYKEIEGDSSKYNREKVINNFEINTEDKHLIKKPGTVKRLTIAVFLNDKTKLTDDQKKGLEEGVKNAVGFNTQRGDKISLMQIHFDNEWFEKMLREMEKRERLKIIIMISSISGILLIIIAILVIRWYRNYIEAKRRKSMEQEEIRQVVEIEEEFEPILSIEEQEKREMHDKIRKSAQANPEEFAKLLKAWMMEE</sequence>
<dbReference type="InterPro" id="IPR045851">
    <property type="entry name" value="AMP-bd_C_sf"/>
</dbReference>
<dbReference type="GO" id="GO:0005886">
    <property type="term" value="C:plasma membrane"/>
    <property type="evidence" value="ECO:0007669"/>
    <property type="project" value="UniProtKB-SubCell"/>
</dbReference>
<evidence type="ECO:0000256" key="6">
    <source>
        <dbReference type="ARBA" id="ARBA00022989"/>
    </source>
</evidence>
<feature type="domain" description="Flagellar M-ring C-terminal" evidence="13">
    <location>
        <begin position="254"/>
        <end position="408"/>
    </location>
</feature>
<dbReference type="GO" id="GO:0071973">
    <property type="term" value="P:bacterial-type flagellum-dependent cell motility"/>
    <property type="evidence" value="ECO:0007669"/>
    <property type="project" value="InterPro"/>
</dbReference>
<evidence type="ECO:0000256" key="9">
    <source>
        <dbReference type="PIRNR" id="PIRNR004862"/>
    </source>
</evidence>
<dbReference type="Proteomes" id="UP000234857">
    <property type="component" value="Unassembled WGS sequence"/>
</dbReference>
<evidence type="ECO:0000256" key="7">
    <source>
        <dbReference type="ARBA" id="ARBA00023136"/>
    </source>
</evidence>
<dbReference type="InterPro" id="IPR013556">
    <property type="entry name" value="Flag_M-ring_C"/>
</dbReference>
<dbReference type="GO" id="GO:0009431">
    <property type="term" value="C:bacterial-type flagellum basal body, MS ring"/>
    <property type="evidence" value="ECO:0007669"/>
    <property type="project" value="InterPro"/>
</dbReference>
<dbReference type="EMBL" id="PKTG01000107">
    <property type="protein sequence ID" value="PLX16744.1"/>
    <property type="molecule type" value="Genomic_DNA"/>
</dbReference>
<evidence type="ECO:0000259" key="12">
    <source>
        <dbReference type="Pfam" id="PF01514"/>
    </source>
</evidence>
<dbReference type="InterPro" id="IPR000067">
    <property type="entry name" value="FlgMring_FliF"/>
</dbReference>
<feature type="domain" description="Flagellar M-ring N-terminal" evidence="12">
    <location>
        <begin position="45"/>
        <end position="219"/>
    </location>
</feature>
<evidence type="ECO:0000256" key="2">
    <source>
        <dbReference type="ARBA" id="ARBA00004651"/>
    </source>
</evidence>
<evidence type="ECO:0000313" key="15">
    <source>
        <dbReference type="Proteomes" id="UP000234857"/>
    </source>
</evidence>
<dbReference type="InterPro" id="IPR006182">
    <property type="entry name" value="FliF_N_dom"/>
</dbReference>
<keyword evidence="14" id="KW-0282">Flagellum</keyword>
<dbReference type="Pfam" id="PF01514">
    <property type="entry name" value="YscJ_FliF"/>
    <property type="match status" value="1"/>
</dbReference>
<keyword evidence="14" id="KW-0969">Cilium</keyword>
<comment type="function">
    <text evidence="9">The M ring may be actively involved in energy transduction.</text>
</comment>
<keyword evidence="6 11" id="KW-1133">Transmembrane helix</keyword>
<dbReference type="NCBIfam" id="TIGR00206">
    <property type="entry name" value="fliF"/>
    <property type="match status" value="1"/>
</dbReference>
<dbReference type="AlphaFoldDB" id="A0A2N5ZDP6"/>
<comment type="similarity">
    <text evidence="3 9">Belongs to the FliF family.</text>
</comment>
<gene>
    <name evidence="14" type="primary">fliF</name>
    <name evidence="14" type="ORF">C0601_09715</name>
</gene>
<comment type="subcellular location">
    <subcellularLocation>
        <location evidence="1 9">Bacterial flagellum basal body</location>
    </subcellularLocation>
    <subcellularLocation>
        <location evidence="2">Cell membrane</location>
        <topology evidence="2">Multi-pass membrane protein</topology>
    </subcellularLocation>
</comment>
<proteinExistence type="inferred from homology"/>
<reference evidence="14 15" key="1">
    <citation type="submission" date="2017-11" db="EMBL/GenBank/DDBJ databases">
        <title>Genome-resolved metagenomics identifies genetic mobility, metabolic interactions, and unexpected diversity in perchlorate-reducing communities.</title>
        <authorList>
            <person name="Barnum T.P."/>
            <person name="Figueroa I.A."/>
            <person name="Carlstrom C.I."/>
            <person name="Lucas L.N."/>
            <person name="Engelbrektson A.L."/>
            <person name="Coates J.D."/>
        </authorList>
    </citation>
    <scope>NUCLEOTIDE SEQUENCE [LARGE SCALE GENOMIC DNA]</scope>
    <source>
        <strain evidence="14">BM706</strain>
    </source>
</reference>
<evidence type="ECO:0000256" key="8">
    <source>
        <dbReference type="ARBA" id="ARBA00023143"/>
    </source>
</evidence>
<keyword evidence="4" id="KW-1003">Cell membrane</keyword>
<evidence type="ECO:0000256" key="10">
    <source>
        <dbReference type="SAM" id="MobiDB-lite"/>
    </source>
</evidence>
<dbReference type="PANTHER" id="PTHR30046:SF0">
    <property type="entry name" value="FLAGELLAR M-RING PROTEIN"/>
    <property type="match status" value="1"/>
</dbReference>
<dbReference type="PRINTS" id="PR01009">
    <property type="entry name" value="FLGMRINGFLIF"/>
</dbReference>
<feature type="transmembrane region" description="Helical" evidence="11">
    <location>
        <begin position="428"/>
        <end position="451"/>
    </location>
</feature>
<dbReference type="Gene3D" id="3.30.300.30">
    <property type="match status" value="1"/>
</dbReference>
<keyword evidence="5 11" id="KW-0812">Transmembrane</keyword>
<protein>
    <recommendedName>
        <fullName evidence="9">Flagellar M-ring protein</fullName>
    </recommendedName>
</protein>
<keyword evidence="8 9" id="KW-0975">Bacterial flagellum</keyword>
<dbReference type="InterPro" id="IPR043427">
    <property type="entry name" value="YscJ/FliF"/>
</dbReference>
<dbReference type="Pfam" id="PF08345">
    <property type="entry name" value="YscJ_FliF_C"/>
    <property type="match status" value="1"/>
</dbReference>
<feature type="region of interest" description="Disordered" evidence="10">
    <location>
        <begin position="305"/>
        <end position="329"/>
    </location>
</feature>
<dbReference type="PIRSF" id="PIRSF004862">
    <property type="entry name" value="FliF"/>
    <property type="match status" value="1"/>
</dbReference>